<keyword evidence="4" id="KW-1185">Reference proteome</keyword>
<feature type="compositionally biased region" description="Low complexity" evidence="1">
    <location>
        <begin position="55"/>
        <end position="99"/>
    </location>
</feature>
<evidence type="ECO:0000256" key="2">
    <source>
        <dbReference type="SAM" id="Phobius"/>
    </source>
</evidence>
<dbReference type="InterPro" id="IPR053023">
    <property type="entry name" value="FLAP_modulator"/>
</dbReference>
<feature type="transmembrane region" description="Helical" evidence="2">
    <location>
        <begin position="131"/>
        <end position="155"/>
    </location>
</feature>
<proteinExistence type="predicted"/>
<gene>
    <name evidence="3" type="ORF">H6G05_09380</name>
</gene>
<accession>A0ABR8CBI9</accession>
<feature type="region of interest" description="Disordered" evidence="1">
    <location>
        <begin position="42"/>
        <end position="119"/>
    </location>
</feature>
<dbReference type="Pfam" id="PF07466">
    <property type="entry name" value="DUF1517"/>
    <property type="match status" value="1"/>
</dbReference>
<evidence type="ECO:0000313" key="4">
    <source>
        <dbReference type="Proteomes" id="UP000618445"/>
    </source>
</evidence>
<organism evidence="3 4">
    <name type="scientific">Phormidium tenue FACHB-1050</name>
    <dbReference type="NCBI Taxonomy" id="2692857"/>
    <lineage>
        <taxon>Bacteria</taxon>
        <taxon>Bacillati</taxon>
        <taxon>Cyanobacteriota</taxon>
        <taxon>Cyanophyceae</taxon>
        <taxon>Oscillatoriophycideae</taxon>
        <taxon>Oscillatoriales</taxon>
        <taxon>Oscillatoriaceae</taxon>
        <taxon>Phormidium</taxon>
    </lineage>
</organism>
<protein>
    <submittedName>
        <fullName evidence="3">DUF1517 domain-containing protein</fullName>
    </submittedName>
</protein>
<dbReference type="PANTHER" id="PTHR33975">
    <property type="entry name" value="MYELIN-ASSOCIATED OLIGODENDROCYTE BASIC PROTEIN"/>
    <property type="match status" value="1"/>
</dbReference>
<name>A0ABR8CBI9_9CYAN</name>
<dbReference type="EMBL" id="JACJQY010000011">
    <property type="protein sequence ID" value="MBD2317056.1"/>
    <property type="molecule type" value="Genomic_DNA"/>
</dbReference>
<dbReference type="RefSeq" id="WP_190577925.1">
    <property type="nucleotide sequence ID" value="NZ_CAWPQU010000003.1"/>
</dbReference>
<sequence length="360" mass="39826">MRRTKLQFLTTALLTFSIVQTINFGFIDRLSNLLIQNQQQAQARSSAGRSGGGSFKRSSPSPSKSPSRSKSSPSPKASPQSTPSRSSSPSHTQPSSVSPNQDNERNSFTNQPSSYSNNRSSSSYYYNSKDIALIVTLLVWLVVLIVVFVTIYWILWKLMLPSQAQLKSEFLNKNLLTITKLQVALLAQAREIQSRLTELSLGVDTSTPEGLLSLMQDSAIAVMRTPENWTHVAVTSQSLPREQAETLFNQLVVEERAKFSQETLVNVNGRVALHPEVVASPDKDPSAYIVVTLLIATEHDQPLLGQKITSVTELHKALDQITAIAASQLLVFELMWTPQAATDSLTYDELLTEYSNMIQI</sequence>
<dbReference type="PANTHER" id="PTHR33975:SF2">
    <property type="entry name" value="MYELIN-ASSOCIATED OLIGODENDROCYTE BASIC PROTEIN"/>
    <property type="match status" value="1"/>
</dbReference>
<dbReference type="InterPro" id="IPR010903">
    <property type="entry name" value="DUF1517"/>
</dbReference>
<keyword evidence="2" id="KW-1133">Transmembrane helix</keyword>
<keyword evidence="2" id="KW-0472">Membrane</keyword>
<dbReference type="Proteomes" id="UP000618445">
    <property type="component" value="Unassembled WGS sequence"/>
</dbReference>
<reference evidence="3 4" key="1">
    <citation type="journal article" date="2020" name="ISME J.">
        <title>Comparative genomics reveals insights into cyanobacterial evolution and habitat adaptation.</title>
        <authorList>
            <person name="Chen M.Y."/>
            <person name="Teng W.K."/>
            <person name="Zhao L."/>
            <person name="Hu C.X."/>
            <person name="Zhou Y.K."/>
            <person name="Han B.P."/>
            <person name="Song L.R."/>
            <person name="Shu W.S."/>
        </authorList>
    </citation>
    <scope>NUCLEOTIDE SEQUENCE [LARGE SCALE GENOMIC DNA]</scope>
    <source>
        <strain evidence="3 4">FACHB-1050</strain>
    </source>
</reference>
<evidence type="ECO:0000256" key="1">
    <source>
        <dbReference type="SAM" id="MobiDB-lite"/>
    </source>
</evidence>
<evidence type="ECO:0000313" key="3">
    <source>
        <dbReference type="EMBL" id="MBD2317056.1"/>
    </source>
</evidence>
<keyword evidence="2" id="KW-0812">Transmembrane</keyword>
<comment type="caution">
    <text evidence="3">The sequence shown here is derived from an EMBL/GenBank/DDBJ whole genome shotgun (WGS) entry which is preliminary data.</text>
</comment>